<protein>
    <submittedName>
        <fullName evidence="1">Uncharacterized protein</fullName>
    </submittedName>
</protein>
<dbReference type="AlphaFoldDB" id="A0A8T0QU17"/>
<name>A0A8T0QU17_PANVG</name>
<keyword evidence="2" id="KW-1185">Reference proteome</keyword>
<reference evidence="1" key="1">
    <citation type="submission" date="2020-05" db="EMBL/GenBank/DDBJ databases">
        <title>WGS assembly of Panicum virgatum.</title>
        <authorList>
            <person name="Lovell J.T."/>
            <person name="Jenkins J."/>
            <person name="Shu S."/>
            <person name="Juenger T.E."/>
            <person name="Schmutz J."/>
        </authorList>
    </citation>
    <scope>NUCLEOTIDE SEQUENCE</scope>
    <source>
        <strain evidence="1">AP13</strain>
    </source>
</reference>
<accession>A0A8T0QU17</accession>
<sequence>MEKLKLKVHSSGYDSTFQPLNMETAWLHVDLPCGNKPGADSTTVIFGDPQPSRIEADESACQAVLNYYCNVRDVSINDFSHGILKMKQHELDASNFFCAAMQDRVVRLVLERDAAISAIEKHRENMDIKTYPLSEAFIKKKQDELNNDCFYEILQDKINKLLQDRNVQKQRYTNMINDLASICDSFGYLLPIQKVHSDEAISADTETGFIFTSNKTNPSRSDQLALPLLKLLRDGIIYETKHATTPF</sequence>
<evidence type="ECO:0000313" key="1">
    <source>
        <dbReference type="EMBL" id="KAG2576425.1"/>
    </source>
</evidence>
<gene>
    <name evidence="1" type="ORF">PVAP13_6NG019766</name>
</gene>
<dbReference type="Proteomes" id="UP000823388">
    <property type="component" value="Chromosome 6N"/>
</dbReference>
<dbReference type="EMBL" id="CM029048">
    <property type="protein sequence ID" value="KAG2576425.1"/>
    <property type="molecule type" value="Genomic_DNA"/>
</dbReference>
<proteinExistence type="predicted"/>
<organism evidence="1 2">
    <name type="scientific">Panicum virgatum</name>
    <name type="common">Blackwell switchgrass</name>
    <dbReference type="NCBI Taxonomy" id="38727"/>
    <lineage>
        <taxon>Eukaryota</taxon>
        <taxon>Viridiplantae</taxon>
        <taxon>Streptophyta</taxon>
        <taxon>Embryophyta</taxon>
        <taxon>Tracheophyta</taxon>
        <taxon>Spermatophyta</taxon>
        <taxon>Magnoliopsida</taxon>
        <taxon>Liliopsida</taxon>
        <taxon>Poales</taxon>
        <taxon>Poaceae</taxon>
        <taxon>PACMAD clade</taxon>
        <taxon>Panicoideae</taxon>
        <taxon>Panicodae</taxon>
        <taxon>Paniceae</taxon>
        <taxon>Panicinae</taxon>
        <taxon>Panicum</taxon>
        <taxon>Panicum sect. Hiantes</taxon>
    </lineage>
</organism>
<evidence type="ECO:0000313" key="2">
    <source>
        <dbReference type="Proteomes" id="UP000823388"/>
    </source>
</evidence>
<comment type="caution">
    <text evidence="1">The sequence shown here is derived from an EMBL/GenBank/DDBJ whole genome shotgun (WGS) entry which is preliminary data.</text>
</comment>